<organism evidence="2 3">
    <name type="scientific">Somion occarium</name>
    <dbReference type="NCBI Taxonomy" id="3059160"/>
    <lineage>
        <taxon>Eukaryota</taxon>
        <taxon>Fungi</taxon>
        <taxon>Dikarya</taxon>
        <taxon>Basidiomycota</taxon>
        <taxon>Agaricomycotina</taxon>
        <taxon>Agaricomycetes</taxon>
        <taxon>Polyporales</taxon>
        <taxon>Cerrenaceae</taxon>
        <taxon>Somion</taxon>
    </lineage>
</organism>
<feature type="compositionally biased region" description="Basic and acidic residues" evidence="1">
    <location>
        <begin position="787"/>
        <end position="812"/>
    </location>
</feature>
<feature type="compositionally biased region" description="Pro residues" evidence="1">
    <location>
        <begin position="598"/>
        <end position="609"/>
    </location>
</feature>
<feature type="compositionally biased region" description="Basic and acidic residues" evidence="1">
    <location>
        <begin position="844"/>
        <end position="853"/>
    </location>
</feature>
<feature type="compositionally biased region" description="Low complexity" evidence="1">
    <location>
        <begin position="827"/>
        <end position="838"/>
    </location>
</feature>
<name>A0ABP1CHK1_9APHY</name>
<feature type="compositionally biased region" description="Polar residues" evidence="1">
    <location>
        <begin position="1"/>
        <end position="11"/>
    </location>
</feature>
<feature type="compositionally biased region" description="Basic residues" evidence="1">
    <location>
        <begin position="813"/>
        <end position="822"/>
    </location>
</feature>
<feature type="compositionally biased region" description="Polar residues" evidence="1">
    <location>
        <begin position="1024"/>
        <end position="1035"/>
    </location>
</feature>
<feature type="region of interest" description="Disordered" evidence="1">
    <location>
        <begin position="1"/>
        <end position="112"/>
    </location>
</feature>
<feature type="compositionally biased region" description="Polar residues" evidence="1">
    <location>
        <begin position="626"/>
        <end position="640"/>
    </location>
</feature>
<evidence type="ECO:0000313" key="3">
    <source>
        <dbReference type="Proteomes" id="UP001497453"/>
    </source>
</evidence>
<feature type="region of interest" description="Disordered" evidence="1">
    <location>
        <begin position="308"/>
        <end position="550"/>
    </location>
</feature>
<feature type="compositionally biased region" description="Polar residues" evidence="1">
    <location>
        <begin position="73"/>
        <end position="87"/>
    </location>
</feature>
<accession>A0ABP1CHK1</accession>
<feature type="compositionally biased region" description="Polar residues" evidence="1">
    <location>
        <begin position="451"/>
        <end position="462"/>
    </location>
</feature>
<keyword evidence="3" id="KW-1185">Reference proteome</keyword>
<feature type="compositionally biased region" description="Basic and acidic residues" evidence="1">
    <location>
        <begin position="89"/>
        <end position="103"/>
    </location>
</feature>
<feature type="compositionally biased region" description="Basic and acidic residues" evidence="1">
    <location>
        <begin position="400"/>
        <end position="415"/>
    </location>
</feature>
<evidence type="ECO:0008006" key="4">
    <source>
        <dbReference type="Google" id="ProtNLM"/>
    </source>
</evidence>
<feature type="compositionally biased region" description="Low complexity" evidence="1">
    <location>
        <begin position="167"/>
        <end position="182"/>
    </location>
</feature>
<feature type="compositionally biased region" description="Low complexity" evidence="1">
    <location>
        <begin position="190"/>
        <end position="210"/>
    </location>
</feature>
<protein>
    <recommendedName>
        <fullName evidence="4">Proteophosphoglycan ppg4</fullName>
    </recommendedName>
</protein>
<dbReference type="EMBL" id="OZ037944">
    <property type="protein sequence ID" value="CAL1695180.1"/>
    <property type="molecule type" value="Genomic_DNA"/>
</dbReference>
<evidence type="ECO:0000256" key="1">
    <source>
        <dbReference type="SAM" id="MobiDB-lite"/>
    </source>
</evidence>
<feature type="compositionally biased region" description="Basic and acidic residues" evidence="1">
    <location>
        <begin position="868"/>
        <end position="881"/>
    </location>
</feature>
<sequence length="1128" mass="121770">MSTLEKTSSTDVAAAQNLGGSLFPGSASPDALDSDDSVMDKKDIGHPKPSRGKSVQAAKSFLSRKSVKKSESQDQIQSQSNADTQSLGEKGKERERAISEDQPRPLFPSRSIIPDPLNELPAWFTLEHDGTPSPASYFRARYPIHNPIGPRRYLNHHLLPPSLQKRPPSLFSPSFPPMAASADRIQDSKLPGPSRTPSGSPLPTPTSSQTRIHDIRVRTRKVSQTAHDDVDMLDVTDPWGANWHHQSPYDLGTGHPQASPESETPPVPRPRRMSLTTAGSRHKTVTPSPLSQSTSAVHLSIDPATIHLPRRLSKHRKPFRGLFTGSMDSGHPPRHTSEPPTPLDTSDRRTLKRGSTVGPSASIPSSLIDKKDKRSSMLGRLVKRFSVMRRSDTTRSPTKTPDDSHPHRAVHDRTSMDVQPLATSAPASHKPHSQRAEPSDASKRRVPPPSLQESSTQPSVNRPTPKDDEIASFITDAEAPSVRRLTIANPDEPSSSDANTPVENTVPLPQVPESQSFPETPVPSPKEELTRDEIPLSSSPAPLHSPVEDSHIYQSRLSTIMSASVGHPGTSVSPALPDLPPPTPGISPGTMPSENSLPPTPVTTGPPSPAASAHSSALPPLPPPSIRSQTRDGLSNAMSPSTLSAFHASLPEIDDSPLSRASMVVNPPTPLTSTVMIPKSPAFLPMPAIQQETPQSSEETKTSRDHSPTKKDGSQREKSSSSSSKVRRTETFKLVRSLSGNVQTVGEGFVAEGEHWEVVESPIDESRKSKRDRRRSKEADGGSMRKKSNDSKRHDRHGGGEDDSDPQKGREHDRHRRSINGRHHADGSGSSQAPQASSTNGVVHRSEGSERRRSSNKLVKSHSAGAAERSERRRSNGKDVQRAGSGTVRSTQTPVIYTLSAPATQPSLSASSSRRERKVSLTASTRPSSDFQSVADLNTLKAKEAWDMERLWKGRSMMYGPDGTTLVSNRPTIGSDSRPSTIMTADIQRATSITSMGDMARTSPVPTAHGSSHTYFMVQTPYQGQPNGSSYSPGATSPVIYASPGPVQPSSPQRDYSKHYRTFAEPVPFPSTSLTSDSASQRISNPLPEPPRLSSYRPSPLPPSIAGSGDGPSSPEYWSKIAGVTSTH</sequence>
<feature type="compositionally biased region" description="Basic residues" evidence="1">
    <location>
        <begin position="308"/>
        <end position="319"/>
    </location>
</feature>
<feature type="compositionally biased region" description="Low complexity" evidence="1">
    <location>
        <begin position="535"/>
        <end position="545"/>
    </location>
</feature>
<feature type="compositionally biased region" description="Low complexity" evidence="1">
    <location>
        <begin position="586"/>
        <end position="597"/>
    </location>
</feature>
<feature type="compositionally biased region" description="Polar residues" evidence="1">
    <location>
        <begin position="1070"/>
        <end position="1084"/>
    </location>
</feature>
<proteinExistence type="predicted"/>
<dbReference type="Proteomes" id="UP001497453">
    <property type="component" value="Chromosome 1"/>
</dbReference>
<feature type="compositionally biased region" description="Basic and acidic residues" evidence="1">
    <location>
        <begin position="434"/>
        <end position="443"/>
    </location>
</feature>
<gene>
    <name evidence="2" type="ORF">GFSPODELE1_LOCUS628</name>
</gene>
<feature type="region of interest" description="Disordered" evidence="1">
    <location>
        <begin position="158"/>
        <end position="225"/>
    </location>
</feature>
<feature type="compositionally biased region" description="Polar residues" evidence="1">
    <location>
        <begin position="887"/>
        <end position="912"/>
    </location>
</feature>
<reference evidence="3" key="1">
    <citation type="submission" date="2024-04" db="EMBL/GenBank/DDBJ databases">
        <authorList>
            <person name="Shaw F."/>
            <person name="Minotto A."/>
        </authorList>
    </citation>
    <scope>NUCLEOTIDE SEQUENCE [LARGE SCALE GENOMIC DNA]</scope>
</reference>
<feature type="compositionally biased region" description="Basic and acidic residues" evidence="1">
    <location>
        <begin position="698"/>
        <end position="719"/>
    </location>
</feature>
<feature type="compositionally biased region" description="Basic and acidic residues" evidence="1">
    <location>
        <begin position="525"/>
        <end position="534"/>
    </location>
</feature>
<feature type="compositionally biased region" description="Polar residues" evidence="1">
    <location>
        <begin position="274"/>
        <end position="296"/>
    </location>
</feature>
<feature type="region of interest" description="Disordered" evidence="1">
    <location>
        <begin position="676"/>
        <end position="929"/>
    </location>
</feature>
<feature type="compositionally biased region" description="Polar residues" evidence="1">
    <location>
        <begin position="492"/>
        <end position="503"/>
    </location>
</feature>
<evidence type="ECO:0000313" key="2">
    <source>
        <dbReference type="EMBL" id="CAL1695180.1"/>
    </source>
</evidence>
<feature type="region of interest" description="Disordered" evidence="1">
    <location>
        <begin position="1024"/>
        <end position="1128"/>
    </location>
</feature>
<feature type="region of interest" description="Disordered" evidence="1">
    <location>
        <begin position="244"/>
        <end position="296"/>
    </location>
</feature>
<feature type="region of interest" description="Disordered" evidence="1">
    <location>
        <begin position="563"/>
        <end position="640"/>
    </location>
</feature>